<evidence type="ECO:0000313" key="1">
    <source>
        <dbReference type="EMBL" id="ABD96481.1"/>
    </source>
</evidence>
<dbReference type="EMBL" id="DQ325543">
    <property type="protein sequence ID" value="ABD96481.1"/>
    <property type="molecule type" value="Genomic_DNA"/>
</dbReference>
<name>Q0QK84_9SYNE</name>
<sequence length="85" mass="9438">MSLHRHLHHLSSGLVAVSPSIPFRSKTYLTKGKTDGEALAAVVAARTFEGSKACIDFIRESSMNMREGLPENIPVPVYQPKPLWY</sequence>
<dbReference type="AlphaFoldDB" id="Q0QK84"/>
<protein>
    <submittedName>
        <fullName evidence="1">Uncharacterized protein</fullName>
    </submittedName>
</protein>
<reference evidence="1" key="1">
    <citation type="journal article" date="2006" name="Mar. Ecol. Prog. Ser.">
        <title>Gene diversity and organization in rbcL-containing genome fragments from uncultivated Synechococcus in the Gulf of Mexico.</title>
        <authorList>
            <person name="John D.E."/>
            <person name="Wawrik B."/>
            <person name="Tabita F.R."/>
            <person name="Paul J.H."/>
        </authorList>
    </citation>
    <scope>NUCLEOTIDE SEQUENCE</scope>
</reference>
<accession>Q0QK84</accession>
<proteinExistence type="predicted"/>
<organism evidence="1">
    <name type="scientific">uncultured marine type-A Synechococcus GOM 5D20</name>
    <dbReference type="NCBI Taxonomy" id="364154"/>
    <lineage>
        <taxon>Bacteria</taxon>
        <taxon>Bacillati</taxon>
        <taxon>Cyanobacteriota</taxon>
        <taxon>Cyanophyceae</taxon>
        <taxon>Synechococcales</taxon>
        <taxon>Synechococcaceae</taxon>
        <taxon>Synechococcus</taxon>
        <taxon>environmental samples</taxon>
    </lineage>
</organism>